<accession>A0ABT5MED4</accession>
<feature type="domain" description="3-keto-alpha-glucoside-1,2-lyase/3-keto-2-hydroxy-glucal hydratase" evidence="2">
    <location>
        <begin position="48"/>
        <end position="196"/>
    </location>
</feature>
<proteinExistence type="predicted"/>
<sequence>MNIVRWGATAAAITALTLTGCASPGPNAGFTPLLGSAQGLAAFDRVAEANWTLVDGVLAADQGGKVPAYLVTRESYQDFVIRAEVWVSDDANSGIFFRCAEPKNITDKTCYEANFFDQRPDPSYGTGAIVNIAKVNPMPKAGGRWNTMEVTAKGPQLTVVLNGQKTVDVQDRQLSKGPVALQWGRGTVKFRKVEIKAL</sequence>
<dbReference type="InterPro" id="IPR010496">
    <property type="entry name" value="AL/BT2_dom"/>
</dbReference>
<reference evidence="3 4" key="1">
    <citation type="submission" date="2023-02" db="EMBL/GenBank/DDBJ databases">
        <title>Bacterial whole genome sequence for Curvibacter sp. HBC28.</title>
        <authorList>
            <person name="Le V."/>
            <person name="Ko S.-R."/>
            <person name="Ahn C.-Y."/>
            <person name="Oh H.-M."/>
        </authorList>
    </citation>
    <scope>NUCLEOTIDE SEQUENCE [LARGE SCALE GENOMIC DNA]</scope>
    <source>
        <strain evidence="3 4">HBC28</strain>
    </source>
</reference>
<keyword evidence="1" id="KW-0732">Signal</keyword>
<dbReference type="Pfam" id="PF06439">
    <property type="entry name" value="3keto-disac_hyd"/>
    <property type="match status" value="1"/>
</dbReference>
<dbReference type="Gene3D" id="2.60.120.560">
    <property type="entry name" value="Exo-inulinase, domain 1"/>
    <property type="match status" value="1"/>
</dbReference>
<protein>
    <submittedName>
        <fullName evidence="3">DUF1080 domain-containing protein</fullName>
    </submittedName>
</protein>
<organism evidence="3 4">
    <name type="scientific">Curvibacter microcysteis</name>
    <dbReference type="NCBI Taxonomy" id="3026419"/>
    <lineage>
        <taxon>Bacteria</taxon>
        <taxon>Pseudomonadati</taxon>
        <taxon>Pseudomonadota</taxon>
        <taxon>Betaproteobacteria</taxon>
        <taxon>Burkholderiales</taxon>
        <taxon>Comamonadaceae</taxon>
        <taxon>Curvibacter</taxon>
    </lineage>
</organism>
<evidence type="ECO:0000256" key="1">
    <source>
        <dbReference type="SAM" id="SignalP"/>
    </source>
</evidence>
<gene>
    <name evidence="3" type="ORF">PSQ39_09910</name>
</gene>
<evidence type="ECO:0000313" key="3">
    <source>
        <dbReference type="EMBL" id="MDD0814943.1"/>
    </source>
</evidence>
<evidence type="ECO:0000313" key="4">
    <source>
        <dbReference type="Proteomes" id="UP001528672"/>
    </source>
</evidence>
<feature type="signal peptide" evidence="1">
    <location>
        <begin position="1"/>
        <end position="22"/>
    </location>
</feature>
<evidence type="ECO:0000259" key="2">
    <source>
        <dbReference type="Pfam" id="PF06439"/>
    </source>
</evidence>
<feature type="chain" id="PRO_5047412626" evidence="1">
    <location>
        <begin position="23"/>
        <end position="198"/>
    </location>
</feature>
<dbReference type="RefSeq" id="WP_273926608.1">
    <property type="nucleotide sequence ID" value="NZ_JAQSIO010000003.1"/>
</dbReference>
<comment type="caution">
    <text evidence="3">The sequence shown here is derived from an EMBL/GenBank/DDBJ whole genome shotgun (WGS) entry which is preliminary data.</text>
</comment>
<dbReference type="PROSITE" id="PS51257">
    <property type="entry name" value="PROKAR_LIPOPROTEIN"/>
    <property type="match status" value="1"/>
</dbReference>
<dbReference type="EMBL" id="JAQSIO010000003">
    <property type="protein sequence ID" value="MDD0814943.1"/>
    <property type="molecule type" value="Genomic_DNA"/>
</dbReference>
<dbReference type="Proteomes" id="UP001528672">
    <property type="component" value="Unassembled WGS sequence"/>
</dbReference>
<keyword evidence="4" id="KW-1185">Reference proteome</keyword>
<name>A0ABT5MED4_9BURK</name>